<dbReference type="SUPFAM" id="SSF52047">
    <property type="entry name" value="RNI-like"/>
    <property type="match status" value="2"/>
</dbReference>
<dbReference type="PANTHER" id="PTHR24106">
    <property type="entry name" value="NACHT, LRR AND CARD DOMAINS-CONTAINING"/>
    <property type="match status" value="1"/>
</dbReference>
<evidence type="ECO:0000313" key="4">
    <source>
        <dbReference type="EMBL" id="CAB1418188.1"/>
    </source>
</evidence>
<dbReference type="SMART" id="SM00368">
    <property type="entry name" value="LRR_RI"/>
    <property type="match status" value="12"/>
</dbReference>
<dbReference type="SMART" id="SM00367">
    <property type="entry name" value="LRR_CC"/>
    <property type="match status" value="7"/>
</dbReference>
<organism evidence="4 5">
    <name type="scientific">Pleuronectes platessa</name>
    <name type="common">European plaice</name>
    <dbReference type="NCBI Taxonomy" id="8262"/>
    <lineage>
        <taxon>Eukaryota</taxon>
        <taxon>Metazoa</taxon>
        <taxon>Chordata</taxon>
        <taxon>Craniata</taxon>
        <taxon>Vertebrata</taxon>
        <taxon>Euteleostomi</taxon>
        <taxon>Actinopterygii</taxon>
        <taxon>Neopterygii</taxon>
        <taxon>Teleostei</taxon>
        <taxon>Neoteleostei</taxon>
        <taxon>Acanthomorphata</taxon>
        <taxon>Carangaria</taxon>
        <taxon>Pleuronectiformes</taxon>
        <taxon>Pleuronectoidei</taxon>
        <taxon>Pleuronectidae</taxon>
        <taxon>Pleuronectes</taxon>
    </lineage>
</organism>
<dbReference type="InterPro" id="IPR001611">
    <property type="entry name" value="Leu-rich_rpt"/>
</dbReference>
<dbReference type="EMBL" id="CADEAL010000310">
    <property type="protein sequence ID" value="CAB1418188.1"/>
    <property type="molecule type" value="Genomic_DNA"/>
</dbReference>
<protein>
    <recommendedName>
        <fullName evidence="3">NACHT LRR and PYD domain-containing protein</fullName>
    </recommendedName>
</protein>
<sequence>MEEKGLFTSVFRFGHSSIRDFLAACAKVDEIQASLFPSTHCQALLDEALRSDAGKMDVYLRFIFGLLKERCMFQPNNQLFKYTKKTILEKVMTFRAVGLLHCLREYDRKAFVHEIKLFLKYGFSPIEGFAPLHWHLLIQRTIAYDWKRPKFVMDVSMRSDESLVRELPAIMKSTKVMLRFSNLTDMCCPALAAVLSSTESFMKELDLGYNNISDSGVKTLVEGLNNENCRLRTLSLQGCEVTSKGSKCLATALRQSQRLRQLDLSRNNIGNDGLQHLSKGLRSPECQLEALKLSQCNIEVRGCSYLASALEKNSDSLSVLDLSINMVRDKGASEIFKKLDISKLTKLEMYHCGLTASSCRAIGEALRREENTLMDLNLSNNNLGDEGLTLLSIGKSKWCHLEKLNLSRCGITAGSCSFLPSMILDLNLSSNSLGDDGIKSFLAVLKNSSGYLQTLNLSRCSLTRGCCAELASTLGSKTGSVTELDLSENDLEDKGLRRLCVGLRNPQCKLQKLSLQTCGLTSKSIKSLISALRSNPKYLAELHLMGNRLEDSAVRALLDLTKNQTYRLDTTDLSEA</sequence>
<dbReference type="Pfam" id="PF13516">
    <property type="entry name" value="LRR_6"/>
    <property type="match status" value="7"/>
</dbReference>
<dbReference type="InterPro" id="IPR032675">
    <property type="entry name" value="LRR_dom_sf"/>
</dbReference>
<dbReference type="Pfam" id="PF17776">
    <property type="entry name" value="NLRC4_HD2"/>
    <property type="match status" value="1"/>
</dbReference>
<accession>A0A9N7YA33</accession>
<keyword evidence="5" id="KW-1185">Reference proteome</keyword>
<dbReference type="InterPro" id="IPR041267">
    <property type="entry name" value="NLRP_HD2"/>
</dbReference>
<evidence type="ECO:0000259" key="3">
    <source>
        <dbReference type="Pfam" id="PF17776"/>
    </source>
</evidence>
<dbReference type="AlphaFoldDB" id="A0A9N7YA33"/>
<reference evidence="4" key="1">
    <citation type="submission" date="2020-03" db="EMBL/GenBank/DDBJ databases">
        <authorList>
            <person name="Weist P."/>
        </authorList>
    </citation>
    <scope>NUCLEOTIDE SEQUENCE</scope>
</reference>
<keyword evidence="2" id="KW-0677">Repeat</keyword>
<keyword evidence="1" id="KW-0433">Leucine-rich repeat</keyword>
<evidence type="ECO:0000313" key="5">
    <source>
        <dbReference type="Proteomes" id="UP001153269"/>
    </source>
</evidence>
<feature type="domain" description="NACHT LRR and PYD" evidence="3">
    <location>
        <begin position="15"/>
        <end position="113"/>
    </location>
</feature>
<name>A0A9N7YA33_PLEPL</name>
<dbReference type="InterPro" id="IPR006553">
    <property type="entry name" value="Leu-rich_rpt_Cys-con_subtyp"/>
</dbReference>
<dbReference type="PROSITE" id="PS51450">
    <property type="entry name" value="LRR"/>
    <property type="match status" value="1"/>
</dbReference>
<dbReference type="Proteomes" id="UP001153269">
    <property type="component" value="Unassembled WGS sequence"/>
</dbReference>
<evidence type="ECO:0000256" key="2">
    <source>
        <dbReference type="ARBA" id="ARBA00022737"/>
    </source>
</evidence>
<gene>
    <name evidence="4" type="ORF">PLEPLA_LOCUS6010</name>
</gene>
<dbReference type="InterPro" id="IPR051261">
    <property type="entry name" value="NLR"/>
</dbReference>
<dbReference type="Gene3D" id="3.80.10.10">
    <property type="entry name" value="Ribonuclease Inhibitor"/>
    <property type="match status" value="2"/>
</dbReference>
<comment type="caution">
    <text evidence="4">The sequence shown here is derived from an EMBL/GenBank/DDBJ whole genome shotgun (WGS) entry which is preliminary data.</text>
</comment>
<evidence type="ECO:0000256" key="1">
    <source>
        <dbReference type="ARBA" id="ARBA00022614"/>
    </source>
</evidence>
<proteinExistence type="predicted"/>